<dbReference type="GO" id="GO:0043743">
    <property type="term" value="F:LPPG:FO 2-phospho-L-lactate transferase activity"/>
    <property type="evidence" value="ECO:0007669"/>
    <property type="project" value="InterPro"/>
</dbReference>
<gene>
    <name evidence="3" type="ORF">SAMN05216229_10370</name>
</gene>
<dbReference type="GO" id="GO:0000287">
    <property type="term" value="F:magnesium ion binding"/>
    <property type="evidence" value="ECO:0007669"/>
    <property type="project" value="InterPro"/>
</dbReference>
<dbReference type="InterPro" id="IPR010115">
    <property type="entry name" value="FbiA/CofD"/>
</dbReference>
<dbReference type="PANTHER" id="PTHR43007">
    <property type="entry name" value="2-PHOSPHO-L-LACTATE TRANSFERASE"/>
    <property type="match status" value="1"/>
</dbReference>
<dbReference type="HAMAP" id="MF_01257">
    <property type="entry name" value="CofD"/>
    <property type="match status" value="1"/>
</dbReference>
<dbReference type="Proteomes" id="UP000243084">
    <property type="component" value="Unassembled WGS sequence"/>
</dbReference>
<dbReference type="Gene3D" id="1.10.8.240">
    <property type="entry name" value="CofD-like domain"/>
    <property type="match status" value="1"/>
</dbReference>
<dbReference type="EMBL" id="FOXM01000003">
    <property type="protein sequence ID" value="SFP51469.1"/>
    <property type="molecule type" value="Genomic_DNA"/>
</dbReference>
<protein>
    <submittedName>
        <fullName evidence="3">LPPG:FO 2-phospho-L-lactate transferase</fullName>
    </submittedName>
</protein>
<keyword evidence="2" id="KW-0460">Magnesium</keyword>
<dbReference type="InterPro" id="IPR038136">
    <property type="entry name" value="CofD-like_dom_sf"/>
</dbReference>
<dbReference type="AlphaFoldDB" id="A0A1I5QYY1"/>
<dbReference type="OrthoDB" id="7466225at2"/>
<organism evidence="3 4">
    <name type="scientific">Geopseudomonas sagittaria</name>
    <dbReference type="NCBI Taxonomy" id="1135990"/>
    <lineage>
        <taxon>Bacteria</taxon>
        <taxon>Pseudomonadati</taxon>
        <taxon>Pseudomonadota</taxon>
        <taxon>Gammaproteobacteria</taxon>
        <taxon>Pseudomonadales</taxon>
        <taxon>Pseudomonadaceae</taxon>
        <taxon>Geopseudomonas</taxon>
    </lineage>
</organism>
<accession>A0A1I5QYY1</accession>
<dbReference type="RefSeq" id="WP_092428774.1">
    <property type="nucleotide sequence ID" value="NZ_FOXM01000003.1"/>
</dbReference>
<sequence length="320" mass="34414">MTKGTLVALTGGVGGAKLAAGLARLMPAGKLKLIVNTGDDFEHLGLQISPDIDTLIYTLANLVNQENGWGRRDETWSFMQALGELGGETWFRLGDADLAMHVERTRRLRAGETLSQITATLARKLSIASDILPMTDHRVRTRVETDAGTLDFQDYFVRKACKPTVNAIRFDGAEGAQPAAGVIRALEDPDLRAIIICPSNPYLSIDPLLSIAGLRERIATAAVPVIAVSPIIGGAAVKGPTAKIMKELGIAQCSLAIAQHYRGLIDAIVLDHADRHLAEQLAIPALVTNTLMRCEQDRERLAEECIAFAAQLHGRTRAGA</sequence>
<dbReference type="Pfam" id="PF01933">
    <property type="entry name" value="CofD"/>
    <property type="match status" value="1"/>
</dbReference>
<dbReference type="SUPFAM" id="SSF142338">
    <property type="entry name" value="CofD-like"/>
    <property type="match status" value="1"/>
</dbReference>
<evidence type="ECO:0000256" key="2">
    <source>
        <dbReference type="ARBA" id="ARBA00022842"/>
    </source>
</evidence>
<evidence type="ECO:0000256" key="1">
    <source>
        <dbReference type="ARBA" id="ARBA00022679"/>
    </source>
</evidence>
<evidence type="ECO:0000313" key="3">
    <source>
        <dbReference type="EMBL" id="SFP51469.1"/>
    </source>
</evidence>
<dbReference type="PANTHER" id="PTHR43007:SF1">
    <property type="entry name" value="2-PHOSPHO-L-LACTATE TRANSFERASE"/>
    <property type="match status" value="1"/>
</dbReference>
<keyword evidence="1 3" id="KW-0808">Transferase</keyword>
<dbReference type="InterPro" id="IPR002882">
    <property type="entry name" value="CofD"/>
</dbReference>
<evidence type="ECO:0000313" key="4">
    <source>
        <dbReference type="Proteomes" id="UP000243084"/>
    </source>
</evidence>
<name>A0A1I5QYY1_9GAMM</name>
<dbReference type="Gene3D" id="3.40.50.10680">
    <property type="entry name" value="CofD-like domains"/>
    <property type="match status" value="1"/>
</dbReference>
<proteinExistence type="inferred from homology"/>
<dbReference type="NCBIfam" id="TIGR01819">
    <property type="entry name" value="F420_cofD"/>
    <property type="match status" value="1"/>
</dbReference>
<keyword evidence="4" id="KW-1185">Reference proteome</keyword>
<reference evidence="4" key="1">
    <citation type="submission" date="2016-10" db="EMBL/GenBank/DDBJ databases">
        <authorList>
            <person name="Varghese N."/>
            <person name="Submissions S."/>
        </authorList>
    </citation>
    <scope>NUCLEOTIDE SEQUENCE [LARGE SCALE GENOMIC DNA]</scope>
    <source>
        <strain evidence="4">JCM 18195</strain>
    </source>
</reference>
<dbReference type="CDD" id="cd07186">
    <property type="entry name" value="CofD_like"/>
    <property type="match status" value="1"/>
</dbReference>